<proteinExistence type="predicted"/>
<reference evidence="1 2" key="1">
    <citation type="submission" date="2016-11" db="EMBL/GenBank/DDBJ databases">
        <authorList>
            <person name="Jaros S."/>
            <person name="Januszkiewicz K."/>
            <person name="Wedrychowicz H."/>
        </authorList>
    </citation>
    <scope>NUCLEOTIDE SEQUENCE [LARGE SCALE GENOMIC DNA]</scope>
    <source>
        <strain evidence="1 2">DSM 16112</strain>
    </source>
</reference>
<evidence type="ECO:0000313" key="2">
    <source>
        <dbReference type="Proteomes" id="UP000184327"/>
    </source>
</evidence>
<dbReference type="RefSeq" id="WP_073355383.1">
    <property type="nucleotide sequence ID" value="NZ_FQUZ01000009.1"/>
</dbReference>
<dbReference type="EMBL" id="FQUZ01000009">
    <property type="protein sequence ID" value="SHE90580.1"/>
    <property type="molecule type" value="Genomic_DNA"/>
</dbReference>
<name>A0A1M4XAZ8_9BURK</name>
<sequence length="271" mass="28164">MTLKSNIDTWTGLYNNTGINAGGGNPAYIGSVIDVNGNPHVGPAIYTGVGNAIWEFNWYAGQGLPSGGTSGGKFLVESTGGFSWDTVPATGSLLSMETEGSLNTLYLGTNALGDTGASPGQYTVTTFNPLQPLLVVDGFNYVVDYAATLFGASDGNDTILLTDTTAGGLAFEDLMSKPGYYGSATMNAAVLYNLAFEENVEGVSIFEWALDQYLKHEGAANGIADTWTNIDNALSDTNVSIDYYAQASTYASGGVITSAAAEVESDLLLAA</sequence>
<evidence type="ECO:0000313" key="1">
    <source>
        <dbReference type="EMBL" id="SHE90580.1"/>
    </source>
</evidence>
<dbReference type="AlphaFoldDB" id="A0A1M4XAZ8"/>
<keyword evidence="2" id="KW-1185">Reference proteome</keyword>
<organism evidence="1 2">
    <name type="scientific">Lampropedia hyalina DSM 16112</name>
    <dbReference type="NCBI Taxonomy" id="1122156"/>
    <lineage>
        <taxon>Bacteria</taxon>
        <taxon>Pseudomonadati</taxon>
        <taxon>Pseudomonadota</taxon>
        <taxon>Betaproteobacteria</taxon>
        <taxon>Burkholderiales</taxon>
        <taxon>Comamonadaceae</taxon>
        <taxon>Lampropedia</taxon>
    </lineage>
</organism>
<dbReference type="STRING" id="1122156.SAMN02745117_01010"/>
<dbReference type="Proteomes" id="UP000184327">
    <property type="component" value="Unassembled WGS sequence"/>
</dbReference>
<gene>
    <name evidence="1" type="ORF">SAMN02745117_01010</name>
</gene>
<accession>A0A1M4XAZ8</accession>
<protein>
    <submittedName>
        <fullName evidence="1">Uncharacterized protein</fullName>
    </submittedName>
</protein>